<name>A0A8S5MSQ7_9CAUD</name>
<proteinExistence type="predicted"/>
<sequence length="52" mass="5881">MSDIPKLTPELELDMKRTLLMLAAKQSGVKITNVYVKNKDGTITDEVKKYVI</sequence>
<organism evidence="1">
    <name type="scientific">Siphoviridae sp. ctD6g5</name>
    <dbReference type="NCBI Taxonomy" id="2826196"/>
    <lineage>
        <taxon>Viruses</taxon>
        <taxon>Duplodnaviria</taxon>
        <taxon>Heunggongvirae</taxon>
        <taxon>Uroviricota</taxon>
        <taxon>Caudoviricetes</taxon>
    </lineage>
</organism>
<accession>A0A8S5MSQ7</accession>
<dbReference type="EMBL" id="BK014970">
    <property type="protein sequence ID" value="DAD85003.1"/>
    <property type="molecule type" value="Genomic_DNA"/>
</dbReference>
<evidence type="ECO:0000313" key="1">
    <source>
        <dbReference type="EMBL" id="DAD85003.1"/>
    </source>
</evidence>
<reference evidence="1" key="1">
    <citation type="journal article" date="2021" name="Proc. Natl. Acad. Sci. U.S.A.">
        <title>A Catalog of Tens of Thousands of Viruses from Human Metagenomes Reveals Hidden Associations with Chronic Diseases.</title>
        <authorList>
            <person name="Tisza M.J."/>
            <person name="Buck C.B."/>
        </authorList>
    </citation>
    <scope>NUCLEOTIDE SEQUENCE</scope>
    <source>
        <strain evidence="1">CtD6g5</strain>
    </source>
</reference>
<protein>
    <submittedName>
        <fullName evidence="1">Uncharacterized protein</fullName>
    </submittedName>
</protein>